<accession>A0A9X3F1H5</accession>
<evidence type="ECO:0000313" key="2">
    <source>
        <dbReference type="Proteomes" id="UP001145087"/>
    </source>
</evidence>
<reference evidence="1" key="1">
    <citation type="submission" date="2022-11" db="EMBL/GenBank/DDBJ databases">
        <title>Marilongibacter aestuarii gen. nov., sp. nov., isolated from tidal flat sediment.</title>
        <authorList>
            <person name="Jiayan W."/>
        </authorList>
    </citation>
    <scope>NUCLEOTIDE SEQUENCE</scope>
    <source>
        <strain evidence="1">Z1-6</strain>
    </source>
</reference>
<comment type="caution">
    <text evidence="1">The sequence shown here is derived from an EMBL/GenBank/DDBJ whole genome shotgun (WGS) entry which is preliminary data.</text>
</comment>
<dbReference type="AlphaFoldDB" id="A0A9X3F1H5"/>
<keyword evidence="2" id="KW-1185">Reference proteome</keyword>
<organism evidence="1 2">
    <name type="scientific">Draconibacterium aestuarii</name>
    <dbReference type="NCBI Taxonomy" id="2998507"/>
    <lineage>
        <taxon>Bacteria</taxon>
        <taxon>Pseudomonadati</taxon>
        <taxon>Bacteroidota</taxon>
        <taxon>Bacteroidia</taxon>
        <taxon>Marinilabiliales</taxon>
        <taxon>Prolixibacteraceae</taxon>
        <taxon>Draconibacterium</taxon>
    </lineage>
</organism>
<gene>
    <name evidence="1" type="ORF">OU798_00625</name>
</gene>
<dbReference type="Gene3D" id="3.40.50.720">
    <property type="entry name" value="NAD(P)-binding Rossmann-like Domain"/>
    <property type="match status" value="1"/>
</dbReference>
<proteinExistence type="predicted"/>
<evidence type="ECO:0000313" key="1">
    <source>
        <dbReference type="EMBL" id="MCY1718824.1"/>
    </source>
</evidence>
<evidence type="ECO:0008006" key="3">
    <source>
        <dbReference type="Google" id="ProtNLM"/>
    </source>
</evidence>
<name>A0A9X3F1H5_9BACT</name>
<dbReference type="RefSeq" id="WP_343331163.1">
    <property type="nucleotide sequence ID" value="NZ_JAPOHD010000002.1"/>
</dbReference>
<dbReference type="Proteomes" id="UP001145087">
    <property type="component" value="Unassembled WGS sequence"/>
</dbReference>
<dbReference type="InterPro" id="IPR036291">
    <property type="entry name" value="NAD(P)-bd_dom_sf"/>
</dbReference>
<sequence length="287" mass="32463">MLNVGLIGNTEILEPYVTTIKKNTEINIIGKASIGTSAQLNSFHFSIPEFNRVELIERADVILMDNSTPVPFKFMRDIIKKSKHIFCAEYPDLTIDECTELNKLINESRSVVQVSNPYFFTPAIQWMNKNITTPAFIDYSNFERNAAETNSLFPMLLMLIGSTGISPKKIGTVTFPGYNNSKFTNVRLEFGDASVVNLNFGSLESLKNFKVRIYSDNQFATFNFTKQKFSCDNNPIDLTGYSDVNELDLFVDSILGKVKKMSTLEDFLIAMHVAQKIDKKIAQFSIH</sequence>
<dbReference type="EMBL" id="JAPOHD010000002">
    <property type="protein sequence ID" value="MCY1718824.1"/>
    <property type="molecule type" value="Genomic_DNA"/>
</dbReference>
<protein>
    <recommendedName>
        <fullName evidence="3">Gfo/Idh/MocA-like oxidoreductase N-terminal domain-containing protein</fullName>
    </recommendedName>
</protein>
<dbReference type="SUPFAM" id="SSF51735">
    <property type="entry name" value="NAD(P)-binding Rossmann-fold domains"/>
    <property type="match status" value="1"/>
</dbReference>